<comment type="similarity">
    <text evidence="2">Belongs to the SurE nucleotidase family.</text>
</comment>
<evidence type="ECO:0000313" key="11">
    <source>
        <dbReference type="Proteomes" id="UP001597260"/>
    </source>
</evidence>
<dbReference type="InterPro" id="IPR036523">
    <property type="entry name" value="SurE-like_sf"/>
</dbReference>
<evidence type="ECO:0000256" key="8">
    <source>
        <dbReference type="SAM" id="MobiDB-lite"/>
    </source>
</evidence>
<organism evidence="10 11">
    <name type="scientific">Micromonospora sonneratiae</name>
    <dbReference type="NCBI Taxonomy" id="1184706"/>
    <lineage>
        <taxon>Bacteria</taxon>
        <taxon>Bacillati</taxon>
        <taxon>Actinomycetota</taxon>
        <taxon>Actinomycetes</taxon>
        <taxon>Micromonosporales</taxon>
        <taxon>Micromonosporaceae</taxon>
        <taxon>Micromonospora</taxon>
    </lineage>
</organism>
<evidence type="ECO:0000256" key="2">
    <source>
        <dbReference type="ARBA" id="ARBA00011062"/>
    </source>
</evidence>
<keyword evidence="7 10" id="KW-0378">Hydrolase</keyword>
<dbReference type="SUPFAM" id="SSF64167">
    <property type="entry name" value="SurE-like"/>
    <property type="match status" value="1"/>
</dbReference>
<evidence type="ECO:0000256" key="3">
    <source>
        <dbReference type="ARBA" id="ARBA00012643"/>
    </source>
</evidence>
<feature type="region of interest" description="Disordered" evidence="8">
    <location>
        <begin position="269"/>
        <end position="296"/>
    </location>
</feature>
<protein>
    <recommendedName>
        <fullName evidence="3">5'-nucleotidase</fullName>
        <ecNumber evidence="3">3.1.3.5</ecNumber>
    </recommendedName>
</protein>
<evidence type="ECO:0000256" key="6">
    <source>
        <dbReference type="ARBA" id="ARBA00022741"/>
    </source>
</evidence>
<evidence type="ECO:0000259" key="9">
    <source>
        <dbReference type="Pfam" id="PF01975"/>
    </source>
</evidence>
<feature type="domain" description="Survival protein SurE-like phosphatase/nucleotidase" evidence="9">
    <location>
        <begin position="3"/>
        <end position="203"/>
    </location>
</feature>
<dbReference type="PANTHER" id="PTHR30457:SF12">
    <property type="entry name" value="5'_3'-NUCLEOTIDASE SURE"/>
    <property type="match status" value="1"/>
</dbReference>
<reference evidence="11" key="1">
    <citation type="journal article" date="2019" name="Int. J. Syst. Evol. Microbiol.">
        <title>The Global Catalogue of Microorganisms (GCM) 10K type strain sequencing project: providing services to taxonomists for standard genome sequencing and annotation.</title>
        <authorList>
            <consortium name="The Broad Institute Genomics Platform"/>
            <consortium name="The Broad Institute Genome Sequencing Center for Infectious Disease"/>
            <person name="Wu L."/>
            <person name="Ma J."/>
        </authorList>
    </citation>
    <scope>NUCLEOTIDE SEQUENCE [LARGE SCALE GENOMIC DNA]</scope>
    <source>
        <strain evidence="11">JCM 31037</strain>
    </source>
</reference>
<dbReference type="Pfam" id="PF01975">
    <property type="entry name" value="SurE"/>
    <property type="match status" value="1"/>
</dbReference>
<keyword evidence="5" id="KW-0479">Metal-binding</keyword>
<name>A0ABW3Y6Y0_9ACTN</name>
<comment type="catalytic activity">
    <reaction evidence="1">
        <text>a ribonucleoside 5'-phosphate + H2O = a ribonucleoside + phosphate</text>
        <dbReference type="Rhea" id="RHEA:12484"/>
        <dbReference type="ChEBI" id="CHEBI:15377"/>
        <dbReference type="ChEBI" id="CHEBI:18254"/>
        <dbReference type="ChEBI" id="CHEBI:43474"/>
        <dbReference type="ChEBI" id="CHEBI:58043"/>
        <dbReference type="EC" id="3.1.3.5"/>
    </reaction>
</comment>
<keyword evidence="4" id="KW-0963">Cytoplasm</keyword>
<dbReference type="Proteomes" id="UP001597260">
    <property type="component" value="Unassembled WGS sequence"/>
</dbReference>
<comment type="caution">
    <text evidence="10">The sequence shown here is derived from an EMBL/GenBank/DDBJ whole genome shotgun (WGS) entry which is preliminary data.</text>
</comment>
<evidence type="ECO:0000313" key="10">
    <source>
        <dbReference type="EMBL" id="MFD1320202.1"/>
    </source>
</evidence>
<accession>A0ABW3Y6Y0</accession>
<dbReference type="PANTHER" id="PTHR30457">
    <property type="entry name" value="5'-NUCLEOTIDASE SURE"/>
    <property type="match status" value="1"/>
</dbReference>
<evidence type="ECO:0000256" key="4">
    <source>
        <dbReference type="ARBA" id="ARBA00022490"/>
    </source>
</evidence>
<evidence type="ECO:0000256" key="1">
    <source>
        <dbReference type="ARBA" id="ARBA00000815"/>
    </source>
</evidence>
<dbReference type="RefSeq" id="WP_377566947.1">
    <property type="nucleotide sequence ID" value="NZ_JBHTMP010000003.1"/>
</dbReference>
<gene>
    <name evidence="10" type="primary">surE</name>
    <name evidence="10" type="ORF">ACFQ4H_03760</name>
</gene>
<proteinExistence type="inferred from homology"/>
<evidence type="ECO:0000256" key="7">
    <source>
        <dbReference type="ARBA" id="ARBA00022801"/>
    </source>
</evidence>
<dbReference type="InterPro" id="IPR030048">
    <property type="entry name" value="SurE"/>
</dbReference>
<keyword evidence="6" id="KW-0547">Nucleotide-binding</keyword>
<dbReference type="InterPro" id="IPR002828">
    <property type="entry name" value="SurE-like_Pase/nucleotidase"/>
</dbReference>
<dbReference type="Gene3D" id="3.40.1210.10">
    <property type="entry name" value="Survival protein SurE-like phosphatase/nucleotidase"/>
    <property type="match status" value="1"/>
</dbReference>
<sequence>MRVLITNDDGIAAPGIRWLAEAAVERGLDVVVAAPAAEASGTSAGMTAVEDNGRVVVEPRVLENLPDVQSYGVAGSPGFITLIAIHGAFGPPPTVVLSGVNRGANAGRAILHSGTVGAAFTAAANGCRAMAVSLDVLSATAATAGSGGAAVAEADLVSDDSRHWSTAARVALDMLPRLTSAPLECVLNVNSPDIPYEQLRGVRRGSLSGFGQVQMTVAETGHGYIQTALEESGQPVEPGTDVAWLAQGYASVSAVRAIAEAYDVDLSELERSAGGPADRNDQTPGTGASDAVPAPE</sequence>
<keyword evidence="11" id="KW-1185">Reference proteome</keyword>
<evidence type="ECO:0000256" key="5">
    <source>
        <dbReference type="ARBA" id="ARBA00022723"/>
    </source>
</evidence>
<dbReference type="EMBL" id="JBHTMP010000003">
    <property type="protein sequence ID" value="MFD1320202.1"/>
    <property type="molecule type" value="Genomic_DNA"/>
</dbReference>
<dbReference type="GO" id="GO:0008253">
    <property type="term" value="F:5'-nucleotidase activity"/>
    <property type="evidence" value="ECO:0007669"/>
    <property type="project" value="UniProtKB-EC"/>
</dbReference>
<dbReference type="EC" id="3.1.3.5" evidence="3"/>